<accession>A0AAF1A2P6</accession>
<organism evidence="1 2">
    <name type="scientific">Solanum verrucosum</name>
    <dbReference type="NCBI Taxonomy" id="315347"/>
    <lineage>
        <taxon>Eukaryota</taxon>
        <taxon>Viridiplantae</taxon>
        <taxon>Streptophyta</taxon>
        <taxon>Embryophyta</taxon>
        <taxon>Tracheophyta</taxon>
        <taxon>Spermatophyta</taxon>
        <taxon>Magnoliopsida</taxon>
        <taxon>eudicotyledons</taxon>
        <taxon>Gunneridae</taxon>
        <taxon>Pentapetalae</taxon>
        <taxon>asterids</taxon>
        <taxon>lamiids</taxon>
        <taxon>Solanales</taxon>
        <taxon>Solanaceae</taxon>
        <taxon>Solanoideae</taxon>
        <taxon>Solaneae</taxon>
        <taxon>Solanum</taxon>
    </lineage>
</organism>
<keyword evidence="2" id="KW-1185">Reference proteome</keyword>
<name>A0AAF1A2P6_SOLVR</name>
<dbReference type="AlphaFoldDB" id="A0AAF1A2P6"/>
<sequence length="79" mass="9232">MTLLCTKVDSLDKELQQMKSQQHDNKYVELSQSEDLKIPELEVDDGKHRKTQLIICYMQLQGAPLQQRNKTKLDMSIQI</sequence>
<evidence type="ECO:0000313" key="2">
    <source>
        <dbReference type="Proteomes" id="UP001234989"/>
    </source>
</evidence>
<gene>
    <name evidence="1" type="ORF">MTR67_051379</name>
</gene>
<proteinExistence type="predicted"/>
<dbReference type="EMBL" id="CP133623">
    <property type="protein sequence ID" value="WMV57994.1"/>
    <property type="molecule type" value="Genomic_DNA"/>
</dbReference>
<protein>
    <submittedName>
        <fullName evidence="1">Uncharacterized protein</fullName>
    </submittedName>
</protein>
<evidence type="ECO:0000313" key="1">
    <source>
        <dbReference type="EMBL" id="WMV57994.1"/>
    </source>
</evidence>
<reference evidence="1" key="1">
    <citation type="submission" date="2023-08" db="EMBL/GenBank/DDBJ databases">
        <title>A de novo genome assembly of Solanum verrucosum Schlechtendal, a Mexican diploid species geographically isolated from the other diploid A-genome species in potato relatives.</title>
        <authorList>
            <person name="Hosaka K."/>
        </authorList>
    </citation>
    <scope>NUCLEOTIDE SEQUENCE</scope>
    <source>
        <tissue evidence="1">Young leaves</tissue>
    </source>
</reference>
<dbReference type="Proteomes" id="UP001234989">
    <property type="component" value="Chromosome 12"/>
</dbReference>